<accession>A0A182T8I6</accession>
<name>A0A182T8I6_9DIPT</name>
<evidence type="ECO:0000313" key="2">
    <source>
        <dbReference type="EnsemblMetazoa" id="AMAM021767-PA"/>
    </source>
</evidence>
<protein>
    <submittedName>
        <fullName evidence="2">Uncharacterized protein</fullName>
    </submittedName>
</protein>
<dbReference type="Proteomes" id="UP000075901">
    <property type="component" value="Unassembled WGS sequence"/>
</dbReference>
<dbReference type="EnsemblMetazoa" id="AMAM021767-RA">
    <property type="protein sequence ID" value="AMAM021767-PA"/>
    <property type="gene ID" value="AMAM021767"/>
</dbReference>
<sequence length="309" mass="35652">MLRTQEIPAQREENVISRREFEASESDEGRVLVTKHREEKRVLLELYYLGKVVRAYRRPWAFGSPVFKSVLERITNKELHDQLERKLRKEKEFEEISRIGTDGNIPDRKQLQLANDYRLLAPVLLRTLRRLWSLKKSRPGDSNNELIDDLEADIKKEWMNRKAGEIEREYASEVLSETLLEHIVEQENSNGDYKLTNEDTEALHKQSPTTSSEHSSAFNEDSGRSIISPTAADHTVFNNTGPDTPHIPDAIANLIESELDKFLLVIEELSGVAGIADEFDLSDRSRMIDDVKRRYSPTVGLDQRYFIEA</sequence>
<organism evidence="2 3">
    <name type="scientific">Anopheles maculatus</name>
    <dbReference type="NCBI Taxonomy" id="74869"/>
    <lineage>
        <taxon>Eukaryota</taxon>
        <taxon>Metazoa</taxon>
        <taxon>Ecdysozoa</taxon>
        <taxon>Arthropoda</taxon>
        <taxon>Hexapoda</taxon>
        <taxon>Insecta</taxon>
        <taxon>Pterygota</taxon>
        <taxon>Neoptera</taxon>
        <taxon>Endopterygota</taxon>
        <taxon>Diptera</taxon>
        <taxon>Nematocera</taxon>
        <taxon>Culicoidea</taxon>
        <taxon>Culicidae</taxon>
        <taxon>Anophelinae</taxon>
        <taxon>Anopheles</taxon>
        <taxon>Anopheles maculatus group</taxon>
    </lineage>
</organism>
<proteinExistence type="predicted"/>
<feature type="compositionally biased region" description="Polar residues" evidence="1">
    <location>
        <begin position="206"/>
        <end position="219"/>
    </location>
</feature>
<evidence type="ECO:0000313" key="3">
    <source>
        <dbReference type="Proteomes" id="UP000075901"/>
    </source>
</evidence>
<dbReference type="VEuPathDB" id="VectorBase:AMAM021767"/>
<keyword evidence="3" id="KW-1185">Reference proteome</keyword>
<reference evidence="2" key="2">
    <citation type="submission" date="2020-05" db="UniProtKB">
        <authorList>
            <consortium name="EnsemblMetazoa"/>
        </authorList>
    </citation>
    <scope>IDENTIFICATION</scope>
    <source>
        <strain evidence="2">maculatus3</strain>
    </source>
</reference>
<evidence type="ECO:0000256" key="1">
    <source>
        <dbReference type="SAM" id="MobiDB-lite"/>
    </source>
</evidence>
<reference evidence="3" key="1">
    <citation type="submission" date="2013-09" db="EMBL/GenBank/DDBJ databases">
        <title>The Genome Sequence of Anopheles maculatus species B.</title>
        <authorList>
            <consortium name="The Broad Institute Genomics Platform"/>
            <person name="Neafsey D.E."/>
            <person name="Besansky N."/>
            <person name="Howell P."/>
            <person name="Walton C."/>
            <person name="Young S.K."/>
            <person name="Zeng Q."/>
            <person name="Gargeya S."/>
            <person name="Fitzgerald M."/>
            <person name="Haas B."/>
            <person name="Abouelleil A."/>
            <person name="Allen A.W."/>
            <person name="Alvarado L."/>
            <person name="Arachchi H.M."/>
            <person name="Berlin A.M."/>
            <person name="Chapman S.B."/>
            <person name="Gainer-Dewar J."/>
            <person name="Goldberg J."/>
            <person name="Griggs A."/>
            <person name="Gujja S."/>
            <person name="Hansen M."/>
            <person name="Howarth C."/>
            <person name="Imamovic A."/>
            <person name="Ireland A."/>
            <person name="Larimer J."/>
            <person name="McCowan C."/>
            <person name="Murphy C."/>
            <person name="Pearson M."/>
            <person name="Poon T.W."/>
            <person name="Priest M."/>
            <person name="Roberts A."/>
            <person name="Saif S."/>
            <person name="Shea T."/>
            <person name="Sisk P."/>
            <person name="Sykes S."/>
            <person name="Wortman J."/>
            <person name="Nusbaum C."/>
            <person name="Birren B."/>
        </authorList>
    </citation>
    <scope>NUCLEOTIDE SEQUENCE [LARGE SCALE GENOMIC DNA]</scope>
    <source>
        <strain evidence="3">maculatus3</strain>
    </source>
</reference>
<feature type="region of interest" description="Disordered" evidence="1">
    <location>
        <begin position="201"/>
        <end position="225"/>
    </location>
</feature>
<dbReference type="AlphaFoldDB" id="A0A182T8I6"/>